<sequence length="98" mass="11834">MNIREKYPYLTYFLRCYFNQDFEVLFGNADETLTAYKTTETVEEQLQLKVEIDYLLDLSLSDNELQDLLLNEIDCGYYYPNEWPSSEEWLKHISKQIK</sequence>
<dbReference type="CDD" id="cd20687">
    <property type="entry name" value="CdiI_Ykris-like"/>
    <property type="match status" value="1"/>
</dbReference>
<comment type="caution">
    <text evidence="2">The sequence shown here is derived from an EMBL/GenBank/DDBJ whole genome shotgun (WGS) entry which is preliminary data.</text>
</comment>
<dbReference type="InterPro" id="IPR041129">
    <property type="entry name" value="CdiI_2"/>
</dbReference>
<organism evidence="2 3">
    <name type="scientific">Lelliottia wanjuensis</name>
    <dbReference type="NCBI Taxonomy" id="3050585"/>
    <lineage>
        <taxon>Bacteria</taxon>
        <taxon>Pseudomonadati</taxon>
        <taxon>Pseudomonadota</taxon>
        <taxon>Gammaproteobacteria</taxon>
        <taxon>Enterobacterales</taxon>
        <taxon>Enterobacteriaceae</taxon>
        <taxon>Lelliottia</taxon>
    </lineage>
</organism>
<dbReference type="EMBL" id="JASSOM010000005">
    <property type="protein sequence ID" value="MDK9362259.1"/>
    <property type="molecule type" value="Genomic_DNA"/>
</dbReference>
<gene>
    <name evidence="2" type="ORF">QQF32_03460</name>
</gene>
<evidence type="ECO:0000259" key="1">
    <source>
        <dbReference type="Pfam" id="PF18593"/>
    </source>
</evidence>
<dbReference type="Proteomes" id="UP001223214">
    <property type="component" value="Unassembled WGS sequence"/>
</dbReference>
<evidence type="ECO:0000313" key="2">
    <source>
        <dbReference type="EMBL" id="MDK9362259.1"/>
    </source>
</evidence>
<dbReference type="Pfam" id="PF18593">
    <property type="entry name" value="CdiI_2"/>
    <property type="match status" value="1"/>
</dbReference>
<evidence type="ECO:0000313" key="3">
    <source>
        <dbReference type="Proteomes" id="UP001223214"/>
    </source>
</evidence>
<keyword evidence="3" id="KW-1185">Reference proteome</keyword>
<reference evidence="2 3" key="1">
    <citation type="submission" date="2023-06" db="EMBL/GenBank/DDBJ databases">
        <title>Identification and characterization of antibiotic-resistant Gram-negative bacteria.</title>
        <authorList>
            <person name="Cho G.-S."/>
            <person name="Lee J."/>
            <person name="Tai E."/>
            <person name="Jeong S."/>
            <person name="Kim I."/>
            <person name="Kim B.-E."/>
            <person name="Jeong M.-I."/>
            <person name="Oh K.-K."/>
            <person name="Franz C.M.A.P."/>
        </authorList>
    </citation>
    <scope>NUCLEOTIDE SEQUENCE [LARGE SCALE GENOMIC DNA]</scope>
    <source>
        <strain evidence="2 3">V106_12</strain>
    </source>
</reference>
<feature type="domain" description="CdiI immunity protein" evidence="1">
    <location>
        <begin position="6"/>
        <end position="96"/>
    </location>
</feature>
<accession>A0AAP4CZG5</accession>
<dbReference type="RefSeq" id="WP_285144731.1">
    <property type="nucleotide sequence ID" value="NZ_JASSOL010000042.1"/>
</dbReference>
<proteinExistence type="predicted"/>
<name>A0AAP4CZG5_9ENTR</name>
<dbReference type="AlphaFoldDB" id="A0AAP4CZG5"/>
<protein>
    <submittedName>
        <fullName evidence="2">Contact-dependent growth inhibition system immunity protein</fullName>
    </submittedName>
</protein>